<proteinExistence type="predicted"/>
<dbReference type="PROSITE" id="PS51554">
    <property type="entry name" value="PFL"/>
    <property type="match status" value="1"/>
</dbReference>
<feature type="domain" description="PFL" evidence="1">
    <location>
        <begin position="17"/>
        <end position="189"/>
    </location>
</feature>
<dbReference type="EMBL" id="QMQA01000105">
    <property type="protein sequence ID" value="RLE13287.1"/>
    <property type="molecule type" value="Genomic_DNA"/>
</dbReference>
<sequence>MQGISSYVRPSLLQRTQRVKKLYAKLKEEMHTKKKVWGGDLSILNDETRKLPLIIRKAKAFEKVLTEMPIQINDSELIVGVVRMGSVGTGMPFPEYATEEEKLKAASKKTSTRSVWGHYVPGYPKLLSKGLRGIKEEALQHLEKLRQEGNGNKEKEHFYQAVVICCEAVKKLSHRYATLASELAEGEVS</sequence>
<name>A0A662DFM0_UNCAE</name>
<dbReference type="Pfam" id="PF02901">
    <property type="entry name" value="PFL-like"/>
    <property type="match status" value="2"/>
</dbReference>
<dbReference type="PANTHER" id="PTHR43641">
    <property type="entry name" value="FORMATE ACETYLTRANSFERASE 3-RELATED"/>
    <property type="match status" value="1"/>
</dbReference>
<evidence type="ECO:0000313" key="2">
    <source>
        <dbReference type="EMBL" id="RLE13287.1"/>
    </source>
</evidence>
<organism evidence="2 3">
    <name type="scientific">Aerophobetes bacterium</name>
    <dbReference type="NCBI Taxonomy" id="2030807"/>
    <lineage>
        <taxon>Bacteria</taxon>
        <taxon>Candidatus Aerophobota</taxon>
    </lineage>
</organism>
<evidence type="ECO:0000313" key="3">
    <source>
        <dbReference type="Proteomes" id="UP000280417"/>
    </source>
</evidence>
<dbReference type="InterPro" id="IPR051215">
    <property type="entry name" value="GRE"/>
</dbReference>
<dbReference type="Proteomes" id="UP000280417">
    <property type="component" value="Unassembled WGS sequence"/>
</dbReference>
<dbReference type="InterPro" id="IPR004184">
    <property type="entry name" value="PFL_dom"/>
</dbReference>
<dbReference type="PANTHER" id="PTHR43641:SF2">
    <property type="entry name" value="DEHYDRATASE YBIW-RELATED"/>
    <property type="match status" value="1"/>
</dbReference>
<feature type="non-terminal residue" evidence="2">
    <location>
        <position position="189"/>
    </location>
</feature>
<comment type="caution">
    <text evidence="2">The sequence shown here is derived from an EMBL/GenBank/DDBJ whole genome shotgun (WGS) entry which is preliminary data.</text>
</comment>
<gene>
    <name evidence="2" type="ORF">DRJ04_04585</name>
</gene>
<dbReference type="GO" id="GO:0003824">
    <property type="term" value="F:catalytic activity"/>
    <property type="evidence" value="ECO:0007669"/>
    <property type="project" value="InterPro"/>
</dbReference>
<accession>A0A662DFM0</accession>
<protein>
    <recommendedName>
        <fullName evidence="1">PFL domain-containing protein</fullName>
    </recommendedName>
</protein>
<dbReference type="GO" id="GO:0005829">
    <property type="term" value="C:cytosol"/>
    <property type="evidence" value="ECO:0007669"/>
    <property type="project" value="TreeGrafter"/>
</dbReference>
<dbReference type="Gene3D" id="3.20.70.20">
    <property type="match status" value="1"/>
</dbReference>
<dbReference type="AlphaFoldDB" id="A0A662DFM0"/>
<dbReference type="SUPFAM" id="SSF51998">
    <property type="entry name" value="PFL-like glycyl radical enzymes"/>
    <property type="match status" value="1"/>
</dbReference>
<evidence type="ECO:0000259" key="1">
    <source>
        <dbReference type="PROSITE" id="PS51554"/>
    </source>
</evidence>
<reference evidence="2 3" key="1">
    <citation type="submission" date="2018-06" db="EMBL/GenBank/DDBJ databases">
        <title>Extensive metabolic versatility and redundancy in microbially diverse, dynamic hydrothermal sediments.</title>
        <authorList>
            <person name="Dombrowski N."/>
            <person name="Teske A."/>
            <person name="Baker B.J."/>
        </authorList>
    </citation>
    <scope>NUCLEOTIDE SEQUENCE [LARGE SCALE GENOMIC DNA]</scope>
    <source>
        <strain evidence="2">B3_G15</strain>
    </source>
</reference>